<dbReference type="EMBL" id="AP018203">
    <property type="protein sequence ID" value="BAY55924.1"/>
    <property type="molecule type" value="Genomic_DNA"/>
</dbReference>
<organism evidence="1 2">
    <name type="scientific">Leptolyngbya boryana NIES-2135</name>
    <dbReference type="NCBI Taxonomy" id="1973484"/>
    <lineage>
        <taxon>Bacteria</taxon>
        <taxon>Bacillati</taxon>
        <taxon>Cyanobacteriota</taxon>
        <taxon>Cyanophyceae</taxon>
        <taxon>Leptolyngbyales</taxon>
        <taxon>Leptolyngbyaceae</taxon>
        <taxon>Leptolyngbya group</taxon>
        <taxon>Leptolyngbya</taxon>
    </lineage>
</organism>
<dbReference type="Proteomes" id="UP000217895">
    <property type="component" value="Chromosome"/>
</dbReference>
<dbReference type="InterPro" id="IPR018673">
    <property type="entry name" value="DUF2141"/>
</dbReference>
<evidence type="ECO:0008006" key="3">
    <source>
        <dbReference type="Google" id="ProtNLM"/>
    </source>
</evidence>
<accession>A0A1Z4JGM9</accession>
<keyword evidence="2" id="KW-1185">Reference proteome</keyword>
<gene>
    <name evidence="1" type="ORF">NIES2135_27500</name>
</gene>
<name>A0A1Z4JGM9_LEPBY</name>
<proteinExistence type="predicted"/>
<dbReference type="AlphaFoldDB" id="A0A1Z4JGM9"/>
<reference evidence="1 2" key="1">
    <citation type="submission" date="2017-06" db="EMBL/GenBank/DDBJ databases">
        <title>Genome sequencing of cyanobaciteial culture collection at National Institute for Environmental Studies (NIES).</title>
        <authorList>
            <person name="Hirose Y."/>
            <person name="Shimura Y."/>
            <person name="Fujisawa T."/>
            <person name="Nakamura Y."/>
            <person name="Kawachi M."/>
        </authorList>
    </citation>
    <scope>NUCLEOTIDE SEQUENCE [LARGE SCALE GENOMIC DNA]</scope>
    <source>
        <strain evidence="1 2">NIES-2135</strain>
    </source>
</reference>
<protein>
    <recommendedName>
        <fullName evidence="3">DUF2141 domain-containing protein</fullName>
    </recommendedName>
</protein>
<sequence>MNGQSISLAIVSILGVQMMTLPVDAVSNSRLTVEVSGLRNQNGTLCLSLFSSEQGFPNQSDRAIASRCIEAKEATATFDQLPPGRYAVAVIHDSNDDGKLNTGFLGIPREGFGFSRNPRIGTRAPSFRDTAFLVAGESTKIQIALRYLL</sequence>
<dbReference type="Pfam" id="PF09912">
    <property type="entry name" value="DUF2141"/>
    <property type="match status" value="1"/>
</dbReference>
<evidence type="ECO:0000313" key="1">
    <source>
        <dbReference type="EMBL" id="BAY55924.1"/>
    </source>
</evidence>
<evidence type="ECO:0000313" key="2">
    <source>
        <dbReference type="Proteomes" id="UP000217895"/>
    </source>
</evidence>